<organism evidence="2 3">
    <name type="scientific">Platysternon megacephalum</name>
    <name type="common">big-headed turtle</name>
    <dbReference type="NCBI Taxonomy" id="55544"/>
    <lineage>
        <taxon>Eukaryota</taxon>
        <taxon>Metazoa</taxon>
        <taxon>Chordata</taxon>
        <taxon>Craniata</taxon>
        <taxon>Vertebrata</taxon>
        <taxon>Euteleostomi</taxon>
        <taxon>Archelosauria</taxon>
        <taxon>Testudinata</taxon>
        <taxon>Testudines</taxon>
        <taxon>Cryptodira</taxon>
        <taxon>Durocryptodira</taxon>
        <taxon>Testudinoidea</taxon>
        <taxon>Platysternidae</taxon>
        <taxon>Platysternon</taxon>
    </lineage>
</organism>
<reference evidence="2 3" key="1">
    <citation type="submission" date="2019-04" db="EMBL/GenBank/DDBJ databases">
        <title>Draft genome of the big-headed turtle Platysternon megacephalum.</title>
        <authorList>
            <person name="Gong S."/>
        </authorList>
    </citation>
    <scope>NUCLEOTIDE SEQUENCE [LARGE SCALE GENOMIC DNA]</scope>
    <source>
        <strain evidence="2">DO16091913</strain>
        <tissue evidence="2">Muscle</tissue>
    </source>
</reference>
<evidence type="ECO:0000256" key="1">
    <source>
        <dbReference type="SAM" id="MobiDB-lite"/>
    </source>
</evidence>
<reference evidence="2 3" key="2">
    <citation type="submission" date="2019-04" db="EMBL/GenBank/DDBJ databases">
        <title>The genome sequence of big-headed turtle.</title>
        <authorList>
            <person name="Gong S."/>
        </authorList>
    </citation>
    <scope>NUCLEOTIDE SEQUENCE [LARGE SCALE GENOMIC DNA]</scope>
    <source>
        <strain evidence="2">DO16091913</strain>
        <tissue evidence="2">Muscle</tissue>
    </source>
</reference>
<name>A0A4D9DGP0_9SAUR</name>
<keyword evidence="3" id="KW-1185">Reference proteome</keyword>
<comment type="caution">
    <text evidence="2">The sequence shown here is derived from an EMBL/GenBank/DDBJ whole genome shotgun (WGS) entry which is preliminary data.</text>
</comment>
<sequence length="117" mass="12772">MWEDAETPASHPDSVLLPLTVGWEQLEQGSPSTAPLTHGTSLGLCLLHLAELIMLSLGRGEEEERGKGTQKEEAYCGSVQRIIHEKVPSPQTGDGMKWRTPPPAAPKFGFQIQVSNR</sequence>
<accession>A0A4D9DGP0</accession>
<feature type="compositionally biased region" description="Basic and acidic residues" evidence="1">
    <location>
        <begin position="60"/>
        <end position="74"/>
    </location>
</feature>
<dbReference type="AlphaFoldDB" id="A0A4D9DGP0"/>
<evidence type="ECO:0000313" key="3">
    <source>
        <dbReference type="Proteomes" id="UP000297703"/>
    </source>
</evidence>
<feature type="region of interest" description="Disordered" evidence="1">
    <location>
        <begin position="60"/>
        <end position="117"/>
    </location>
</feature>
<evidence type="ECO:0000313" key="2">
    <source>
        <dbReference type="EMBL" id="TFJ95601.1"/>
    </source>
</evidence>
<dbReference type="Proteomes" id="UP000297703">
    <property type="component" value="Unassembled WGS sequence"/>
</dbReference>
<protein>
    <submittedName>
        <fullName evidence="2">Uncharacterized protein</fullName>
    </submittedName>
</protein>
<proteinExistence type="predicted"/>
<gene>
    <name evidence="2" type="ORF">DR999_PMT22780</name>
</gene>
<dbReference type="EMBL" id="QXTE01003718">
    <property type="protein sequence ID" value="TFJ95601.1"/>
    <property type="molecule type" value="Genomic_DNA"/>
</dbReference>